<dbReference type="RefSeq" id="WP_066843840.1">
    <property type="nucleotide sequence ID" value="NZ_CP019602.1"/>
</dbReference>
<gene>
    <name evidence="1" type="ORF">A9D14_05720</name>
</gene>
<dbReference type="Proteomes" id="UP000195807">
    <property type="component" value="Chromosome"/>
</dbReference>
<evidence type="ECO:0000313" key="1">
    <source>
        <dbReference type="EMBL" id="ARU15770.1"/>
    </source>
</evidence>
<sequence>MAGFSLGLDASDPLLIAAKTALFSMAFAEFGLQLKARASGPSRKLAEAGIRLLLIALAAARAAGVI</sequence>
<dbReference type="AlphaFoldDB" id="A0A1Z1FAH2"/>
<dbReference type="EMBL" id="CP019602">
    <property type="protein sequence ID" value="ARU15770.1"/>
    <property type="molecule type" value="Genomic_DNA"/>
</dbReference>
<proteinExistence type="predicted"/>
<keyword evidence="2" id="KW-1185">Reference proteome</keyword>
<evidence type="ECO:0000313" key="2">
    <source>
        <dbReference type="Proteomes" id="UP000195807"/>
    </source>
</evidence>
<name>A0A1Z1FAH2_9SPHN</name>
<organism evidence="1 2">
    <name type="scientific">Croceicoccus marinus</name>
    <dbReference type="NCBI Taxonomy" id="450378"/>
    <lineage>
        <taxon>Bacteria</taxon>
        <taxon>Pseudomonadati</taxon>
        <taxon>Pseudomonadota</taxon>
        <taxon>Alphaproteobacteria</taxon>
        <taxon>Sphingomonadales</taxon>
        <taxon>Erythrobacteraceae</taxon>
        <taxon>Croceicoccus</taxon>
    </lineage>
</organism>
<accession>A0A1Z1FAH2</accession>
<dbReference type="KEGG" id="cman:A9D14_05720"/>
<protein>
    <submittedName>
        <fullName evidence="1">Uncharacterized protein</fullName>
    </submittedName>
</protein>
<reference evidence="1 2" key="1">
    <citation type="submission" date="2017-01" db="EMBL/GenBank/DDBJ databases">
        <title>Complete genome sequence of esterase-producing bacterium Croceicoccus marinus E4A9.</title>
        <authorList>
            <person name="Wu Y.-H."/>
            <person name="Cheng H."/>
            <person name="Xu L."/>
            <person name="Huo Y.-Y."/>
            <person name="Wang C.-S."/>
            <person name="Xu X.-W."/>
        </authorList>
    </citation>
    <scope>NUCLEOTIDE SEQUENCE [LARGE SCALE GENOMIC DNA]</scope>
    <source>
        <strain evidence="1 2">E4A9</strain>
    </source>
</reference>